<organism evidence="2 3">
    <name type="scientific">Prorocentrum cordatum</name>
    <dbReference type="NCBI Taxonomy" id="2364126"/>
    <lineage>
        <taxon>Eukaryota</taxon>
        <taxon>Sar</taxon>
        <taxon>Alveolata</taxon>
        <taxon>Dinophyceae</taxon>
        <taxon>Prorocentrales</taxon>
        <taxon>Prorocentraceae</taxon>
        <taxon>Prorocentrum</taxon>
    </lineage>
</organism>
<evidence type="ECO:0000313" key="3">
    <source>
        <dbReference type="Proteomes" id="UP001189429"/>
    </source>
</evidence>
<protein>
    <submittedName>
        <fullName evidence="2">Uncharacterized protein</fullName>
    </submittedName>
</protein>
<sequence length="99" mass="10234">MFLCILGEGAFGCSSAWASGGPRVLEGCSSGLRPTVSIAFRRTARPSRIGAAPPSLAARARGGAPEPPQAPMREARAGLRELMRLCSLLPGDMEAGPAR</sequence>
<feature type="region of interest" description="Disordered" evidence="1">
    <location>
        <begin position="49"/>
        <end position="71"/>
    </location>
</feature>
<evidence type="ECO:0000256" key="1">
    <source>
        <dbReference type="SAM" id="MobiDB-lite"/>
    </source>
</evidence>
<name>A0ABN9PYZ5_9DINO</name>
<keyword evidence="3" id="KW-1185">Reference proteome</keyword>
<proteinExistence type="predicted"/>
<accession>A0ABN9PYZ5</accession>
<gene>
    <name evidence="2" type="ORF">PCOR1329_LOCUS7274</name>
</gene>
<reference evidence="2" key="1">
    <citation type="submission" date="2023-10" db="EMBL/GenBank/DDBJ databases">
        <authorList>
            <person name="Chen Y."/>
            <person name="Shah S."/>
            <person name="Dougan E. K."/>
            <person name="Thang M."/>
            <person name="Chan C."/>
        </authorList>
    </citation>
    <scope>NUCLEOTIDE SEQUENCE [LARGE SCALE GENOMIC DNA]</scope>
</reference>
<dbReference type="EMBL" id="CAUYUJ010001969">
    <property type="protein sequence ID" value="CAK0798556.1"/>
    <property type="molecule type" value="Genomic_DNA"/>
</dbReference>
<comment type="caution">
    <text evidence="2">The sequence shown here is derived from an EMBL/GenBank/DDBJ whole genome shotgun (WGS) entry which is preliminary data.</text>
</comment>
<evidence type="ECO:0000313" key="2">
    <source>
        <dbReference type="EMBL" id="CAK0798556.1"/>
    </source>
</evidence>
<dbReference type="Proteomes" id="UP001189429">
    <property type="component" value="Unassembled WGS sequence"/>
</dbReference>